<protein>
    <recommendedName>
        <fullName evidence="4">Type 4 fimbrial biogenesis protein PilX N-terminal domain-containing protein</fullName>
    </recommendedName>
</protein>
<name>A0A2K2U989_9ACTN</name>
<dbReference type="AlphaFoldDB" id="A0A2K2U989"/>
<keyword evidence="1" id="KW-0812">Transmembrane</keyword>
<sequence>MKRSAGNTDAVRCRVEPGDRSAIVSRRVVDERGASIVIALVFFLICAIIGSVVMTAASVHAKAVQTNRALQQAELTIGSAAQLVGTQFSSMVLNVDDANQGGSVVVDLSRTDQTNAAFAIAFWNSKGSDIWSARDSSKPYSTDMTVRLENGNAALNDVAGTITVDSDLNVKIELALANSTDGSYRESVLVQCVPTFDQAGRLTSFSYEAPVITKRDRGGA</sequence>
<proteinExistence type="predicted"/>
<dbReference type="Proteomes" id="UP000236197">
    <property type="component" value="Unassembled WGS sequence"/>
</dbReference>
<gene>
    <name evidence="2" type="ORF">C2L71_10990</name>
</gene>
<accession>A0A2K2U989</accession>
<reference evidence="3" key="1">
    <citation type="submission" date="2018-01" db="EMBL/GenBank/DDBJ databases">
        <title>Rubneribacter badeniensis gen. nov., sp. nov., and Colonibacter rubneri, gen. nov., sp. nov., WGS of new members of the Eggerthellaceae.</title>
        <authorList>
            <person name="Danylec N."/>
            <person name="Stoll D.A."/>
            <person name="Doetsch A."/>
            <person name="Kulling S.E."/>
            <person name="Huch M."/>
        </authorList>
    </citation>
    <scope>NUCLEOTIDE SEQUENCE [LARGE SCALE GENOMIC DNA]</scope>
    <source>
        <strain evidence="3">ResAG-96</strain>
    </source>
</reference>
<keyword evidence="1" id="KW-0472">Membrane</keyword>
<dbReference type="EMBL" id="PPEK01000019">
    <property type="protein sequence ID" value="PNV66844.1"/>
    <property type="molecule type" value="Genomic_DNA"/>
</dbReference>
<comment type="caution">
    <text evidence="2">The sequence shown here is derived from an EMBL/GenBank/DDBJ whole genome shotgun (WGS) entry which is preliminary data.</text>
</comment>
<evidence type="ECO:0000256" key="1">
    <source>
        <dbReference type="SAM" id="Phobius"/>
    </source>
</evidence>
<evidence type="ECO:0000313" key="2">
    <source>
        <dbReference type="EMBL" id="PNV66844.1"/>
    </source>
</evidence>
<evidence type="ECO:0000313" key="3">
    <source>
        <dbReference type="Proteomes" id="UP000236197"/>
    </source>
</evidence>
<evidence type="ECO:0008006" key="4">
    <source>
        <dbReference type="Google" id="ProtNLM"/>
    </source>
</evidence>
<organism evidence="2 3">
    <name type="scientific">Enteroscipio rubneri</name>
    <dbReference type="NCBI Taxonomy" id="2070686"/>
    <lineage>
        <taxon>Bacteria</taxon>
        <taxon>Bacillati</taxon>
        <taxon>Actinomycetota</taxon>
        <taxon>Coriobacteriia</taxon>
        <taxon>Eggerthellales</taxon>
        <taxon>Eggerthellaceae</taxon>
        <taxon>Enteroscipio</taxon>
    </lineage>
</organism>
<feature type="transmembrane region" description="Helical" evidence="1">
    <location>
        <begin position="36"/>
        <end position="59"/>
    </location>
</feature>
<keyword evidence="3" id="KW-1185">Reference proteome</keyword>
<keyword evidence="1" id="KW-1133">Transmembrane helix</keyword>